<name>A0AAD8ZYM0_9PEZI</name>
<organism evidence="2 3">
    <name type="scientific">Colletotrichum chrysophilum</name>
    <dbReference type="NCBI Taxonomy" id="1836956"/>
    <lineage>
        <taxon>Eukaryota</taxon>
        <taxon>Fungi</taxon>
        <taxon>Dikarya</taxon>
        <taxon>Ascomycota</taxon>
        <taxon>Pezizomycotina</taxon>
        <taxon>Sordariomycetes</taxon>
        <taxon>Hypocreomycetidae</taxon>
        <taxon>Glomerellales</taxon>
        <taxon>Glomerellaceae</taxon>
        <taxon>Colletotrichum</taxon>
        <taxon>Colletotrichum gloeosporioides species complex</taxon>
    </lineage>
</organism>
<dbReference type="Proteomes" id="UP001243330">
    <property type="component" value="Unassembled WGS sequence"/>
</dbReference>
<evidence type="ECO:0000256" key="1">
    <source>
        <dbReference type="SAM" id="MobiDB-lite"/>
    </source>
</evidence>
<comment type="caution">
    <text evidence="2">The sequence shown here is derived from an EMBL/GenBank/DDBJ whole genome shotgun (WGS) entry which is preliminary data.</text>
</comment>
<reference evidence="2" key="1">
    <citation type="submission" date="2023-01" db="EMBL/GenBank/DDBJ databases">
        <title>Colletotrichum chrysophilum M932 genome sequence.</title>
        <authorList>
            <person name="Baroncelli R."/>
        </authorList>
    </citation>
    <scope>NUCLEOTIDE SEQUENCE</scope>
    <source>
        <strain evidence="2">M932</strain>
    </source>
</reference>
<dbReference type="AlphaFoldDB" id="A0AAD8ZYM0"/>
<sequence>MHQIKFWPVNAADPLGMLPLGCDAMHESTAIFDYGRQVRRPVKGCRVGGQNVGVRRGDGGVGQSADGVDPGWSPMRPEPAIIKLQV</sequence>
<evidence type="ECO:0000313" key="3">
    <source>
        <dbReference type="Proteomes" id="UP001243330"/>
    </source>
</evidence>
<protein>
    <submittedName>
        <fullName evidence="2">Uncharacterized protein</fullName>
    </submittedName>
</protein>
<feature type="region of interest" description="Disordered" evidence="1">
    <location>
        <begin position="49"/>
        <end position="76"/>
    </location>
</feature>
<evidence type="ECO:0000313" key="2">
    <source>
        <dbReference type="EMBL" id="KAK1838017.1"/>
    </source>
</evidence>
<keyword evidence="3" id="KW-1185">Reference proteome</keyword>
<proteinExistence type="predicted"/>
<dbReference type="EMBL" id="JAQOWY010000933">
    <property type="protein sequence ID" value="KAK1838017.1"/>
    <property type="molecule type" value="Genomic_DNA"/>
</dbReference>
<gene>
    <name evidence="2" type="ORF">CCHR01_19359</name>
</gene>
<accession>A0AAD8ZYM0</accession>